<sequence>MEQVSASFYYTFQSNIKFAQQLFGIFHLIHQKKVERYGTNCILFLFLHQYNQHLLIYKQKSFMYDTQLMFLQKIKMIQITQFINTELQITIYAINDPIIFRQPQINFNYIRLIKEINSSYKTSDLLRKIRKPMKQNETFQDQSVYHLVNNTILCLLHILIQFIQLNSELCDLQLLIQPNKSMLAQLIHKCIYLKLHISLH</sequence>
<organism evidence="1 2">
    <name type="scientific">Paramecium tetraurelia</name>
    <dbReference type="NCBI Taxonomy" id="5888"/>
    <lineage>
        <taxon>Eukaryota</taxon>
        <taxon>Sar</taxon>
        <taxon>Alveolata</taxon>
        <taxon>Ciliophora</taxon>
        <taxon>Intramacronucleata</taxon>
        <taxon>Oligohymenophorea</taxon>
        <taxon>Peniculida</taxon>
        <taxon>Parameciidae</taxon>
        <taxon>Paramecium</taxon>
    </lineage>
</organism>
<dbReference type="EMBL" id="CT868596">
    <property type="protein sequence ID" value="CAK87019.1"/>
    <property type="molecule type" value="Genomic_DNA"/>
</dbReference>
<keyword evidence="2" id="KW-1185">Reference proteome</keyword>
<dbReference type="KEGG" id="ptm:GSPATT00020683001"/>
<dbReference type="HOGENOM" id="CLU_1368575_0_0_1"/>
<evidence type="ECO:0008006" key="3">
    <source>
        <dbReference type="Google" id="ProtNLM"/>
    </source>
</evidence>
<dbReference type="Proteomes" id="UP000000600">
    <property type="component" value="Unassembled WGS sequence"/>
</dbReference>
<gene>
    <name evidence="1" type="ORF">GSPATT00020683001</name>
</gene>
<evidence type="ECO:0000313" key="2">
    <source>
        <dbReference type="Proteomes" id="UP000000600"/>
    </source>
</evidence>
<name>A0DVF2_PARTE</name>
<accession>A0DVF2</accession>
<reference evidence="1 2" key="1">
    <citation type="journal article" date="2006" name="Nature">
        <title>Global trends of whole-genome duplications revealed by the ciliate Paramecium tetraurelia.</title>
        <authorList>
            <consortium name="Genoscope"/>
            <person name="Aury J.-M."/>
            <person name="Jaillon O."/>
            <person name="Duret L."/>
            <person name="Noel B."/>
            <person name="Jubin C."/>
            <person name="Porcel B.M."/>
            <person name="Segurens B."/>
            <person name="Daubin V."/>
            <person name="Anthouard V."/>
            <person name="Aiach N."/>
            <person name="Arnaiz O."/>
            <person name="Billaut A."/>
            <person name="Beisson J."/>
            <person name="Blanc I."/>
            <person name="Bouhouche K."/>
            <person name="Camara F."/>
            <person name="Duharcourt S."/>
            <person name="Guigo R."/>
            <person name="Gogendeau D."/>
            <person name="Katinka M."/>
            <person name="Keller A.-M."/>
            <person name="Kissmehl R."/>
            <person name="Klotz C."/>
            <person name="Koll F."/>
            <person name="Le Moue A."/>
            <person name="Lepere C."/>
            <person name="Malinsky S."/>
            <person name="Nowacki M."/>
            <person name="Nowak J.K."/>
            <person name="Plattner H."/>
            <person name="Poulain J."/>
            <person name="Ruiz F."/>
            <person name="Serrano V."/>
            <person name="Zagulski M."/>
            <person name="Dessen P."/>
            <person name="Betermier M."/>
            <person name="Weissenbach J."/>
            <person name="Scarpelli C."/>
            <person name="Schachter V."/>
            <person name="Sperling L."/>
            <person name="Meyer E."/>
            <person name="Cohen J."/>
            <person name="Wincker P."/>
        </authorList>
    </citation>
    <scope>NUCLEOTIDE SEQUENCE [LARGE SCALE GENOMIC DNA]</scope>
    <source>
        <strain evidence="1 2">Stock d4-2</strain>
    </source>
</reference>
<dbReference type="RefSeq" id="XP_001454416.1">
    <property type="nucleotide sequence ID" value="XM_001454379.1"/>
</dbReference>
<dbReference type="AlphaFoldDB" id="A0DVF2"/>
<dbReference type="InParanoid" id="A0DVF2"/>
<protein>
    <recommendedName>
        <fullName evidence="3">Transmembrane protein</fullName>
    </recommendedName>
</protein>
<proteinExistence type="predicted"/>
<dbReference type="GeneID" id="5040201"/>
<evidence type="ECO:0000313" key="1">
    <source>
        <dbReference type="EMBL" id="CAK87019.1"/>
    </source>
</evidence>